<keyword evidence="1" id="KW-0812">Transmembrane</keyword>
<dbReference type="InterPro" id="IPR017946">
    <property type="entry name" value="PLC-like_Pdiesterase_TIM-brl"/>
</dbReference>
<keyword evidence="1" id="KW-1133">Transmembrane helix</keyword>
<dbReference type="Gene3D" id="3.20.20.190">
    <property type="entry name" value="Phosphatidylinositol (PI) phosphodiesterase"/>
    <property type="match status" value="1"/>
</dbReference>
<dbReference type="PANTHER" id="PTHR46211:SF8">
    <property type="entry name" value="PHOSPHODIESTERASE"/>
    <property type="match status" value="1"/>
</dbReference>
<dbReference type="GO" id="GO:0006629">
    <property type="term" value="P:lipid metabolic process"/>
    <property type="evidence" value="ECO:0007669"/>
    <property type="project" value="InterPro"/>
</dbReference>
<feature type="transmembrane region" description="Helical" evidence="1">
    <location>
        <begin position="168"/>
        <end position="198"/>
    </location>
</feature>
<proteinExistence type="predicted"/>
<dbReference type="InterPro" id="IPR018476">
    <property type="entry name" value="GlyceroP-diester-Pdiesterase_M"/>
</dbReference>
<organism evidence="3 4">
    <name type="scientific">Lentilactobacillus rapi</name>
    <dbReference type="NCBI Taxonomy" id="481723"/>
    <lineage>
        <taxon>Bacteria</taxon>
        <taxon>Bacillati</taxon>
        <taxon>Bacillota</taxon>
        <taxon>Bacilli</taxon>
        <taxon>Lactobacillales</taxon>
        <taxon>Lactobacillaceae</taxon>
        <taxon>Lentilactobacillus</taxon>
    </lineage>
</organism>
<protein>
    <submittedName>
        <fullName evidence="3">Glycerophosphoryl diester phosphodiesterase</fullName>
    </submittedName>
</protein>
<dbReference type="Pfam" id="PF03009">
    <property type="entry name" value="GDPD"/>
    <property type="match status" value="1"/>
</dbReference>
<feature type="transmembrane region" description="Helical" evidence="1">
    <location>
        <begin position="264"/>
        <end position="287"/>
    </location>
</feature>
<dbReference type="Pfam" id="PF10110">
    <property type="entry name" value="GPDPase_memb"/>
    <property type="match status" value="1"/>
</dbReference>
<dbReference type="PANTHER" id="PTHR46211">
    <property type="entry name" value="GLYCEROPHOSPHORYL DIESTER PHOSPHODIESTERASE"/>
    <property type="match status" value="1"/>
</dbReference>
<feature type="transmembrane region" description="Helical" evidence="1">
    <location>
        <begin position="219"/>
        <end position="244"/>
    </location>
</feature>
<dbReference type="OrthoDB" id="384721at2"/>
<feature type="domain" description="GP-PDE" evidence="2">
    <location>
        <begin position="344"/>
        <end position="572"/>
    </location>
</feature>
<evidence type="ECO:0000313" key="3">
    <source>
        <dbReference type="EMBL" id="GEP73239.1"/>
    </source>
</evidence>
<dbReference type="SUPFAM" id="SSF51695">
    <property type="entry name" value="PLC-like phosphodiesterases"/>
    <property type="match status" value="1"/>
</dbReference>
<dbReference type="EMBL" id="BKAM01000059">
    <property type="protein sequence ID" value="GEP73239.1"/>
    <property type="molecule type" value="Genomic_DNA"/>
</dbReference>
<dbReference type="AlphaFoldDB" id="A0A512PPV8"/>
<dbReference type="CDD" id="cd08579">
    <property type="entry name" value="GDPD_memb_like"/>
    <property type="match status" value="1"/>
</dbReference>
<feature type="transmembrane region" description="Helical" evidence="1">
    <location>
        <begin position="127"/>
        <end position="145"/>
    </location>
</feature>
<sequence>MLGKPLLKQSINKFFHNWGAYVTLVIVMNVILAGLIVPMLEYFTSLILRSNQIPYISYTNVGWLLTAKPLAVAELILLLGILFALVFWQFAFLLYGIDNIAYGQNQSLWKIVGNAINDMRRLRFTSFLFFLGYFILIMPFSYTYLNSPLLAKAAIPTFILDDLEQNKYLAVLLAVLAIAVFYISIRLIQVLPLMILANQTGFSAAKKSWGMTRGKSWQYFWRLMVLGAISLVSTALLSFALYGFQKYLDGQSGSIAFAGAVMNMGVLMIWQRLIASFSLVVFMLMLTSVAGERNLSRAPQTIAKLSPRRKMRRRLAALTLILLFLGGLVTYNGLYLKGSLLTRPLTISHRGVDDGNGVQNTIPALNKTSKEKPDYVEMDIHETKDHQFVVMHDENLQKLAGVDAAPYELTLAQLKRLIVHENGHTAHIASFDDYLAAAERDHQKLLVEIKTTSHDSPNMLSLFIKKYQRRLLRDHDHIHSLDYNVISGLKQRAPKLFVSYILPYNFSFPETRANAYTMEETTLNDQFVQQAHDHRQQVYAWTVDDPDDMTKLLFMNVDGIITDDLNELKGVIQTNFNHPSYAKRLLIYSDELQIEDTSN</sequence>
<evidence type="ECO:0000256" key="1">
    <source>
        <dbReference type="SAM" id="Phobius"/>
    </source>
</evidence>
<feature type="transmembrane region" description="Helical" evidence="1">
    <location>
        <begin position="21"/>
        <end position="40"/>
    </location>
</feature>
<keyword evidence="1" id="KW-0472">Membrane</keyword>
<feature type="transmembrane region" description="Helical" evidence="1">
    <location>
        <begin position="315"/>
        <end position="336"/>
    </location>
</feature>
<dbReference type="Proteomes" id="UP000321569">
    <property type="component" value="Unassembled WGS sequence"/>
</dbReference>
<accession>A0A512PPV8</accession>
<feature type="transmembrane region" description="Helical" evidence="1">
    <location>
        <begin position="75"/>
        <end position="97"/>
    </location>
</feature>
<dbReference type="GO" id="GO:0008081">
    <property type="term" value="F:phosphoric diester hydrolase activity"/>
    <property type="evidence" value="ECO:0007669"/>
    <property type="project" value="InterPro"/>
</dbReference>
<evidence type="ECO:0000259" key="2">
    <source>
        <dbReference type="PROSITE" id="PS51704"/>
    </source>
</evidence>
<evidence type="ECO:0000313" key="4">
    <source>
        <dbReference type="Proteomes" id="UP000321569"/>
    </source>
</evidence>
<dbReference type="STRING" id="1423795.FD12_GL001958"/>
<dbReference type="RefSeq" id="WP_054748991.1">
    <property type="nucleotide sequence ID" value="NZ_BKAM01000059.1"/>
</dbReference>
<name>A0A512PPV8_9LACO</name>
<reference evidence="3 4" key="1">
    <citation type="submission" date="2019-07" db="EMBL/GenBank/DDBJ databases">
        <title>Whole genome shotgun sequence of Lactobacillus rapi NBRC 109618.</title>
        <authorList>
            <person name="Hosoyama A."/>
            <person name="Uohara A."/>
            <person name="Ohji S."/>
            <person name="Ichikawa N."/>
        </authorList>
    </citation>
    <scope>NUCLEOTIDE SEQUENCE [LARGE SCALE GENOMIC DNA]</scope>
    <source>
        <strain evidence="3 4">NBRC 109618</strain>
    </source>
</reference>
<comment type="caution">
    <text evidence="3">The sequence shown here is derived from an EMBL/GenBank/DDBJ whole genome shotgun (WGS) entry which is preliminary data.</text>
</comment>
<gene>
    <name evidence="3" type="ORF">LRA02_21070</name>
</gene>
<dbReference type="PROSITE" id="PS51704">
    <property type="entry name" value="GP_PDE"/>
    <property type="match status" value="1"/>
</dbReference>
<dbReference type="InterPro" id="IPR030395">
    <property type="entry name" value="GP_PDE_dom"/>
</dbReference>